<sequence>MPDNVIEERGDYVATIANRSGIVTSSSVDLEVTDELREAMRDCIAGRLHSPVMQTLSSGTKAILKDIAGLQTRAIATLGPPKREGESWWVTRRAIQQSTTLRVADFKATWFGDQPVTDICCGIGGDLIALARRGPATGIDASQSVLSFTAANLITADVTAKLRCLDVMQSKPAEVADGSKWIHIDPDRRADNQRHTQPDAWLPSWERTKQLLGQAEGGLVKMAPATTLDSSVTQSCHLMWISSGGSVREQTAIWGKLPTPPKISSDEQDWQVGGRSAVILKHDSAHRFGCSSDNWTESAPSTSSVESWMIDPDGAIRAAGLTDHFARRHHAKTLGGPSGFLTADWNETDVENPSSQASIRELAMFAKIRDRLSCDDRALRRYFRKAKSYPEIIKVRGVDIDPAKLGKKLRECGETPLALWIGRNGKKTYAVVTNLPQQAPTF</sequence>
<dbReference type="CDD" id="cd02440">
    <property type="entry name" value="AdoMet_MTases"/>
    <property type="match status" value="1"/>
</dbReference>
<dbReference type="HOGENOM" id="CLU_038123_1_0_0"/>
<name>Q7UQE5_RHOBA</name>
<proteinExistence type="predicted"/>
<dbReference type="Proteomes" id="UP000001025">
    <property type="component" value="Chromosome"/>
</dbReference>
<gene>
    <name evidence="1" type="ordered locus">RB6374</name>
</gene>
<dbReference type="PATRIC" id="fig|243090.15.peg.3076"/>
<dbReference type="KEGG" id="rba:RB6374"/>
<reference evidence="1 2" key="1">
    <citation type="journal article" date="2003" name="Proc. Natl. Acad. Sci. U.S.A.">
        <title>Complete genome sequence of the marine planctomycete Pirellula sp. strain 1.</title>
        <authorList>
            <person name="Gloeckner F.O."/>
            <person name="Kube M."/>
            <person name="Bauer M."/>
            <person name="Teeling H."/>
            <person name="Lombardot T."/>
            <person name="Ludwig W."/>
            <person name="Gade D."/>
            <person name="Beck A."/>
            <person name="Borzym K."/>
            <person name="Heitmann K."/>
            <person name="Rabus R."/>
            <person name="Schlesner H."/>
            <person name="Amann R."/>
            <person name="Reinhardt R."/>
        </authorList>
    </citation>
    <scope>NUCLEOTIDE SEQUENCE [LARGE SCALE GENOMIC DNA]</scope>
    <source>
        <strain evidence="2">DSM 10527 / NCIMB 13988 / SH1</strain>
    </source>
</reference>
<dbReference type="SUPFAM" id="SSF53335">
    <property type="entry name" value="S-adenosyl-L-methionine-dependent methyltransferases"/>
    <property type="match status" value="1"/>
</dbReference>
<organism evidence="1 2">
    <name type="scientific">Rhodopirellula baltica (strain DSM 10527 / NCIMB 13988 / SH1)</name>
    <dbReference type="NCBI Taxonomy" id="243090"/>
    <lineage>
        <taxon>Bacteria</taxon>
        <taxon>Pseudomonadati</taxon>
        <taxon>Planctomycetota</taxon>
        <taxon>Planctomycetia</taxon>
        <taxon>Pirellulales</taxon>
        <taxon>Pirellulaceae</taxon>
        <taxon>Rhodopirellula</taxon>
    </lineage>
</organism>
<dbReference type="OrthoDB" id="9810570at2"/>
<dbReference type="EMBL" id="BX294144">
    <property type="protein sequence ID" value="CAD74758.1"/>
    <property type="molecule type" value="Genomic_DNA"/>
</dbReference>
<evidence type="ECO:0000313" key="2">
    <source>
        <dbReference type="Proteomes" id="UP000001025"/>
    </source>
</evidence>
<accession>Q7UQE5</accession>
<dbReference type="InParanoid" id="Q7UQE5"/>
<dbReference type="eggNOG" id="COG2265">
    <property type="taxonomic scope" value="Bacteria"/>
</dbReference>
<dbReference type="InterPro" id="IPR029063">
    <property type="entry name" value="SAM-dependent_MTases_sf"/>
</dbReference>
<dbReference type="EnsemblBacteria" id="CAD74758">
    <property type="protein sequence ID" value="CAD74758"/>
    <property type="gene ID" value="RB6374"/>
</dbReference>
<dbReference type="Gene3D" id="3.40.50.150">
    <property type="entry name" value="Vaccinia Virus protein VP39"/>
    <property type="match status" value="1"/>
</dbReference>
<keyword evidence="2" id="KW-1185">Reference proteome</keyword>
<dbReference type="STRING" id="243090.RB6374"/>
<protein>
    <recommendedName>
        <fullName evidence="3">THUMP-like domain-containing protein</fullName>
    </recommendedName>
</protein>
<evidence type="ECO:0000313" key="1">
    <source>
        <dbReference type="EMBL" id="CAD74758.1"/>
    </source>
</evidence>
<evidence type="ECO:0008006" key="3">
    <source>
        <dbReference type="Google" id="ProtNLM"/>
    </source>
</evidence>
<dbReference type="AlphaFoldDB" id="Q7UQE5"/>